<feature type="compositionally biased region" description="Low complexity" evidence="1">
    <location>
        <begin position="32"/>
        <end position="42"/>
    </location>
</feature>
<dbReference type="RefSeq" id="WP_114467680.1">
    <property type="nucleotide sequence ID" value="NZ_QPJK01000002.1"/>
</dbReference>
<proteinExistence type="predicted"/>
<sequence>MLEALIVVVLALGGLALWWLLRRGGRAQPPLATARRPAASGRPAPPAPAAAPQGGTAPTEDGRLARHESLPAERRQALLEALRQLPRPPRALHQLVSPEFVARASSAELAELVMAEPVVAARVMAAVNSPLYGLRSAVTSIGQAITFLGLNTVRNLCLQHLLREAMPAPDPALRQEFDTLWRSSAIASELSLAVAKRLQLADAAGMSTQLVLHFLGRFAAVTLLQAQGDATAPVTALRARALAEQQRLGLSAGEIGSLLLQEWGLPAAMEAPTREIARIAFAVPPVPPLPQQAARPALGALCASLAERIARRELTALQDYTPEHDLHEDLQVLRPQLPPPVLAAVGAALREPDMARVLA</sequence>
<feature type="region of interest" description="Disordered" evidence="1">
    <location>
        <begin position="31"/>
        <end position="62"/>
    </location>
</feature>
<feature type="compositionally biased region" description="Low complexity" evidence="1">
    <location>
        <begin position="50"/>
        <end position="59"/>
    </location>
</feature>
<evidence type="ECO:0000313" key="3">
    <source>
        <dbReference type="EMBL" id="RCW74598.1"/>
    </source>
</evidence>
<dbReference type="PANTHER" id="PTHR33525:SF4">
    <property type="entry name" value="CYCLIC DI-GMP PHOSPHODIESTERASE CDGJ"/>
    <property type="match status" value="1"/>
</dbReference>
<dbReference type="InterPro" id="IPR013976">
    <property type="entry name" value="HDOD"/>
</dbReference>
<name>A0A368Y5K9_9BURK</name>
<dbReference type="Pfam" id="PF08668">
    <property type="entry name" value="HDOD"/>
    <property type="match status" value="1"/>
</dbReference>
<dbReference type="InterPro" id="IPR052340">
    <property type="entry name" value="RNase_Y/CdgJ"/>
</dbReference>
<dbReference type="EMBL" id="QPJK01000002">
    <property type="protein sequence ID" value="RCW74598.1"/>
    <property type="molecule type" value="Genomic_DNA"/>
</dbReference>
<accession>A0A368Y5K9</accession>
<keyword evidence="4" id="KW-1185">Reference proteome</keyword>
<dbReference type="OrthoDB" id="8907828at2"/>
<reference evidence="3 4" key="1">
    <citation type="submission" date="2018-07" db="EMBL/GenBank/DDBJ databases">
        <title>Genomic Encyclopedia of Type Strains, Phase IV (KMG-IV): sequencing the most valuable type-strain genomes for metagenomic binning, comparative biology and taxonomic classification.</title>
        <authorList>
            <person name="Goeker M."/>
        </authorList>
    </citation>
    <scope>NUCLEOTIDE SEQUENCE [LARGE SCALE GENOMIC DNA]</scope>
    <source>
        <strain evidence="3 4">DSM 21634</strain>
    </source>
</reference>
<dbReference type="PANTHER" id="PTHR33525">
    <property type="match status" value="1"/>
</dbReference>
<dbReference type="PROSITE" id="PS51833">
    <property type="entry name" value="HDOD"/>
    <property type="match status" value="1"/>
</dbReference>
<organism evidence="3 4">
    <name type="scientific">Pseudorhodoferax soli</name>
    <dbReference type="NCBI Taxonomy" id="545864"/>
    <lineage>
        <taxon>Bacteria</taxon>
        <taxon>Pseudomonadati</taxon>
        <taxon>Pseudomonadota</taxon>
        <taxon>Betaproteobacteria</taxon>
        <taxon>Burkholderiales</taxon>
        <taxon>Comamonadaceae</taxon>
    </lineage>
</organism>
<gene>
    <name evidence="3" type="ORF">DES41_102921</name>
</gene>
<evidence type="ECO:0000259" key="2">
    <source>
        <dbReference type="PROSITE" id="PS51833"/>
    </source>
</evidence>
<dbReference type="AlphaFoldDB" id="A0A368Y5K9"/>
<dbReference type="Gene3D" id="1.10.3210.10">
    <property type="entry name" value="Hypothetical protein af1432"/>
    <property type="match status" value="1"/>
</dbReference>
<comment type="caution">
    <text evidence="3">The sequence shown here is derived from an EMBL/GenBank/DDBJ whole genome shotgun (WGS) entry which is preliminary data.</text>
</comment>
<dbReference type="SUPFAM" id="SSF109604">
    <property type="entry name" value="HD-domain/PDEase-like"/>
    <property type="match status" value="1"/>
</dbReference>
<evidence type="ECO:0000313" key="4">
    <source>
        <dbReference type="Proteomes" id="UP000252884"/>
    </source>
</evidence>
<protein>
    <submittedName>
        <fullName evidence="3">HD-like signal output (HDOD) protein</fullName>
    </submittedName>
</protein>
<feature type="domain" description="HDOD" evidence="2">
    <location>
        <begin position="85"/>
        <end position="279"/>
    </location>
</feature>
<dbReference type="Proteomes" id="UP000252884">
    <property type="component" value="Unassembled WGS sequence"/>
</dbReference>
<evidence type="ECO:0000256" key="1">
    <source>
        <dbReference type="SAM" id="MobiDB-lite"/>
    </source>
</evidence>